<evidence type="ECO:0000313" key="3">
    <source>
        <dbReference type="Proteomes" id="UP000053647"/>
    </source>
</evidence>
<dbReference type="Proteomes" id="UP000053647">
    <property type="component" value="Unassembled WGS sequence"/>
</dbReference>
<feature type="compositionally biased region" description="Low complexity" evidence="1">
    <location>
        <begin position="40"/>
        <end position="51"/>
    </location>
</feature>
<dbReference type="EMBL" id="KN819385">
    <property type="protein sequence ID" value="KIJ11173.1"/>
    <property type="molecule type" value="Genomic_DNA"/>
</dbReference>
<evidence type="ECO:0000256" key="1">
    <source>
        <dbReference type="SAM" id="MobiDB-lite"/>
    </source>
</evidence>
<proteinExistence type="predicted"/>
<reference evidence="2 3" key="1">
    <citation type="submission" date="2014-06" db="EMBL/GenBank/DDBJ databases">
        <authorList>
            <consortium name="DOE Joint Genome Institute"/>
            <person name="Kuo A."/>
            <person name="Kohler A."/>
            <person name="Nagy L.G."/>
            <person name="Floudas D."/>
            <person name="Copeland A."/>
            <person name="Barry K.W."/>
            <person name="Cichocki N."/>
            <person name="Veneault-Fourrey C."/>
            <person name="LaButti K."/>
            <person name="Lindquist E.A."/>
            <person name="Lipzen A."/>
            <person name="Lundell T."/>
            <person name="Morin E."/>
            <person name="Murat C."/>
            <person name="Sun H."/>
            <person name="Tunlid A."/>
            <person name="Henrissat B."/>
            <person name="Grigoriev I.V."/>
            <person name="Hibbett D.S."/>
            <person name="Martin F."/>
            <person name="Nordberg H.P."/>
            <person name="Cantor M.N."/>
            <person name="Hua S.X."/>
        </authorList>
    </citation>
    <scope>NUCLEOTIDE SEQUENCE [LARGE SCALE GENOMIC DNA]</scope>
    <source>
        <strain evidence="2 3">ATCC 200175</strain>
    </source>
</reference>
<accession>A0A0C9TKM1</accession>
<sequence>MTPMSCATEHLITQTRHSAALRHDHHLSLQGTSIVPMQNSPSSGSSKYGSPSDVSLQDTLCVGIEIATEICSDDPSPHWISSVERSFAISSSFGTTGSGGGPDDDGGTGG</sequence>
<feature type="compositionally biased region" description="Polar residues" evidence="1">
    <location>
        <begin position="30"/>
        <end position="39"/>
    </location>
</feature>
<evidence type="ECO:0000313" key="2">
    <source>
        <dbReference type="EMBL" id="KIJ11173.1"/>
    </source>
</evidence>
<feature type="region of interest" description="Disordered" evidence="1">
    <location>
        <begin position="30"/>
        <end position="51"/>
    </location>
</feature>
<keyword evidence="3" id="KW-1185">Reference proteome</keyword>
<feature type="region of interest" description="Disordered" evidence="1">
    <location>
        <begin position="91"/>
        <end position="110"/>
    </location>
</feature>
<organism evidence="2 3">
    <name type="scientific">Paxillus involutus ATCC 200175</name>
    <dbReference type="NCBI Taxonomy" id="664439"/>
    <lineage>
        <taxon>Eukaryota</taxon>
        <taxon>Fungi</taxon>
        <taxon>Dikarya</taxon>
        <taxon>Basidiomycota</taxon>
        <taxon>Agaricomycotina</taxon>
        <taxon>Agaricomycetes</taxon>
        <taxon>Agaricomycetidae</taxon>
        <taxon>Boletales</taxon>
        <taxon>Paxilineae</taxon>
        <taxon>Paxillaceae</taxon>
        <taxon>Paxillus</taxon>
    </lineage>
</organism>
<protein>
    <submittedName>
        <fullName evidence="2">Uncharacterized protein</fullName>
    </submittedName>
</protein>
<dbReference type="HOGENOM" id="CLU_2171829_0_0_1"/>
<dbReference type="AlphaFoldDB" id="A0A0C9TKM1"/>
<reference evidence="3" key="2">
    <citation type="submission" date="2015-01" db="EMBL/GenBank/DDBJ databases">
        <title>Evolutionary Origins and Diversification of the Mycorrhizal Mutualists.</title>
        <authorList>
            <consortium name="DOE Joint Genome Institute"/>
            <consortium name="Mycorrhizal Genomics Consortium"/>
            <person name="Kohler A."/>
            <person name="Kuo A."/>
            <person name="Nagy L.G."/>
            <person name="Floudas D."/>
            <person name="Copeland A."/>
            <person name="Barry K.W."/>
            <person name="Cichocki N."/>
            <person name="Veneault-Fourrey C."/>
            <person name="LaButti K."/>
            <person name="Lindquist E.A."/>
            <person name="Lipzen A."/>
            <person name="Lundell T."/>
            <person name="Morin E."/>
            <person name="Murat C."/>
            <person name="Riley R."/>
            <person name="Ohm R."/>
            <person name="Sun H."/>
            <person name="Tunlid A."/>
            <person name="Henrissat B."/>
            <person name="Grigoriev I.V."/>
            <person name="Hibbett D.S."/>
            <person name="Martin F."/>
        </authorList>
    </citation>
    <scope>NUCLEOTIDE SEQUENCE [LARGE SCALE GENOMIC DNA]</scope>
    <source>
        <strain evidence="3">ATCC 200175</strain>
    </source>
</reference>
<gene>
    <name evidence="2" type="ORF">PAXINDRAFT_101750</name>
</gene>
<name>A0A0C9TKM1_PAXIN</name>